<dbReference type="PANTHER" id="PTHR46320:SF1">
    <property type="entry name" value="GLYCEROPHOSPHODIESTER PHOSPHODIESTERASE 1"/>
    <property type="match status" value="1"/>
</dbReference>
<feature type="signal peptide" evidence="1">
    <location>
        <begin position="1"/>
        <end position="23"/>
    </location>
</feature>
<dbReference type="GO" id="GO:0006580">
    <property type="term" value="P:ethanolamine metabolic process"/>
    <property type="evidence" value="ECO:0007669"/>
    <property type="project" value="TreeGrafter"/>
</dbReference>
<dbReference type="InterPro" id="IPR030395">
    <property type="entry name" value="GP_PDE_dom"/>
</dbReference>
<dbReference type="EMBL" id="FNXY01000003">
    <property type="protein sequence ID" value="SEI74251.1"/>
    <property type="molecule type" value="Genomic_DNA"/>
</dbReference>
<evidence type="ECO:0000313" key="4">
    <source>
        <dbReference type="Proteomes" id="UP000199532"/>
    </source>
</evidence>
<reference evidence="3 4" key="1">
    <citation type="submission" date="2016-10" db="EMBL/GenBank/DDBJ databases">
        <authorList>
            <person name="de Groot N.N."/>
        </authorList>
    </citation>
    <scope>NUCLEOTIDE SEQUENCE [LARGE SCALE GENOMIC DNA]</scope>
    <source>
        <strain evidence="3 4">DSM 19938</strain>
    </source>
</reference>
<feature type="chain" id="PRO_5011587714" evidence="1">
    <location>
        <begin position="24"/>
        <end position="310"/>
    </location>
</feature>
<dbReference type="GO" id="GO:0005886">
    <property type="term" value="C:plasma membrane"/>
    <property type="evidence" value="ECO:0007669"/>
    <property type="project" value="TreeGrafter"/>
</dbReference>
<dbReference type="STRING" id="408657.SAMN04487995_1976"/>
<dbReference type="AlphaFoldDB" id="A0A1H6T2H7"/>
<feature type="domain" description="GP-PDE" evidence="2">
    <location>
        <begin position="50"/>
        <end position="293"/>
    </location>
</feature>
<dbReference type="Proteomes" id="UP000199532">
    <property type="component" value="Unassembled WGS sequence"/>
</dbReference>
<sequence>MKAKMIRLTALFVLLSSVCSVKAQEKMNVLKLKSPKDLHDLFRYTGNDIILISGHRGGMVPGFPENSIATFENTLRHTPAFFEIDPRLTKDSVIVLLHDATLDRTTTGKGKLSDYTFEELNQFRLKDAEGNVTKYSIPTLTETIDWARGKTVLNLDHKDVPLQMTADLLRKHNADAFMMLTVHSSSEAKFYLADNKDRMFSAFIRNKKEFEDYENSGIPFSQLIAYIGPLVKPENLELYRLLHKKGTMCMISSASSYDKLKDPEERKGAYVSIAKDGASILETDMPIEAAEAIRDFQKAGKSKQKFFGRK</sequence>
<dbReference type="SUPFAM" id="SSF51695">
    <property type="entry name" value="PLC-like phosphodiesterases"/>
    <property type="match status" value="1"/>
</dbReference>
<dbReference type="RefSeq" id="WP_090334994.1">
    <property type="nucleotide sequence ID" value="NZ_FNXY01000003.1"/>
</dbReference>
<evidence type="ECO:0000256" key="1">
    <source>
        <dbReference type="SAM" id="SignalP"/>
    </source>
</evidence>
<accession>A0A1H6T2H7</accession>
<dbReference type="GO" id="GO:0006644">
    <property type="term" value="P:phospholipid metabolic process"/>
    <property type="evidence" value="ECO:0007669"/>
    <property type="project" value="TreeGrafter"/>
</dbReference>
<evidence type="ECO:0000259" key="2">
    <source>
        <dbReference type="PROSITE" id="PS51704"/>
    </source>
</evidence>
<protein>
    <submittedName>
        <fullName evidence="3">Glycerophosphoryl diester phosphodiesterase</fullName>
    </submittedName>
</protein>
<dbReference type="GO" id="GO:0008889">
    <property type="term" value="F:glycerophosphodiester phosphodiesterase activity"/>
    <property type="evidence" value="ECO:0007669"/>
    <property type="project" value="TreeGrafter"/>
</dbReference>
<dbReference type="CDD" id="cd08566">
    <property type="entry name" value="GDPD_AtGDE_like"/>
    <property type="match status" value="1"/>
</dbReference>
<dbReference type="Pfam" id="PF03009">
    <property type="entry name" value="GDPD"/>
    <property type="match status" value="1"/>
</dbReference>
<dbReference type="InterPro" id="IPR017946">
    <property type="entry name" value="PLC-like_Pdiesterase_TIM-brl"/>
</dbReference>
<dbReference type="PROSITE" id="PS51704">
    <property type="entry name" value="GP_PDE"/>
    <property type="match status" value="1"/>
</dbReference>
<dbReference type="GO" id="GO:0070291">
    <property type="term" value="P:N-acylethanolamine metabolic process"/>
    <property type="evidence" value="ECO:0007669"/>
    <property type="project" value="TreeGrafter"/>
</dbReference>
<evidence type="ECO:0000313" key="3">
    <source>
        <dbReference type="EMBL" id="SEI74251.1"/>
    </source>
</evidence>
<dbReference type="OrthoDB" id="384721at2"/>
<dbReference type="PANTHER" id="PTHR46320">
    <property type="entry name" value="GLYCEROPHOSPHODIESTER PHOSPHODIESTERASE 1"/>
    <property type="match status" value="1"/>
</dbReference>
<proteinExistence type="predicted"/>
<organism evidence="3 4">
    <name type="scientific">Dyadobacter koreensis</name>
    <dbReference type="NCBI Taxonomy" id="408657"/>
    <lineage>
        <taxon>Bacteria</taxon>
        <taxon>Pseudomonadati</taxon>
        <taxon>Bacteroidota</taxon>
        <taxon>Cytophagia</taxon>
        <taxon>Cytophagales</taxon>
        <taxon>Spirosomataceae</taxon>
        <taxon>Dyadobacter</taxon>
    </lineage>
</organism>
<dbReference type="Gene3D" id="3.20.20.190">
    <property type="entry name" value="Phosphatidylinositol (PI) phosphodiesterase"/>
    <property type="match status" value="1"/>
</dbReference>
<keyword evidence="4" id="KW-1185">Reference proteome</keyword>
<keyword evidence="1" id="KW-0732">Signal</keyword>
<gene>
    <name evidence="3" type="ORF">SAMN04487995_1976</name>
</gene>
<name>A0A1H6T2H7_9BACT</name>